<organism evidence="2">
    <name type="scientific">Arion vulgaris</name>
    <dbReference type="NCBI Taxonomy" id="1028688"/>
    <lineage>
        <taxon>Eukaryota</taxon>
        <taxon>Metazoa</taxon>
        <taxon>Spiralia</taxon>
        <taxon>Lophotrochozoa</taxon>
        <taxon>Mollusca</taxon>
        <taxon>Gastropoda</taxon>
        <taxon>Heterobranchia</taxon>
        <taxon>Euthyneura</taxon>
        <taxon>Panpulmonata</taxon>
        <taxon>Eupulmonata</taxon>
        <taxon>Stylommatophora</taxon>
        <taxon>Helicina</taxon>
        <taxon>Arionoidea</taxon>
        <taxon>Arionidae</taxon>
        <taxon>Arion</taxon>
    </lineage>
</organism>
<name>A0A0B6Y448_9EUPU</name>
<protein>
    <recommendedName>
        <fullName evidence="1">DAAF9 CobW C-like domain-containing protein</fullName>
    </recommendedName>
</protein>
<feature type="non-terminal residue" evidence="2">
    <location>
        <position position="1"/>
    </location>
</feature>
<gene>
    <name evidence="2" type="primary">ORF11889</name>
</gene>
<evidence type="ECO:0000313" key="2">
    <source>
        <dbReference type="EMBL" id="CEK50873.1"/>
    </source>
</evidence>
<feature type="non-terminal residue" evidence="2">
    <location>
        <position position="83"/>
    </location>
</feature>
<dbReference type="AlphaFoldDB" id="A0A0B6Y448"/>
<dbReference type="InterPro" id="IPR056414">
    <property type="entry name" value="DAAF9_CobW_C"/>
</dbReference>
<reference evidence="2" key="1">
    <citation type="submission" date="2014-12" db="EMBL/GenBank/DDBJ databases">
        <title>Insight into the proteome of Arion vulgaris.</title>
        <authorList>
            <person name="Aradska J."/>
            <person name="Bulat T."/>
            <person name="Smidak R."/>
            <person name="Sarate P."/>
            <person name="Gangsoo J."/>
            <person name="Sialana F."/>
            <person name="Bilban M."/>
            <person name="Lubec G."/>
        </authorList>
    </citation>
    <scope>NUCLEOTIDE SEQUENCE</scope>
    <source>
        <tissue evidence="2">Skin</tissue>
    </source>
</reference>
<proteinExistence type="predicted"/>
<evidence type="ECO:0000259" key="1">
    <source>
        <dbReference type="Pfam" id="PF23319"/>
    </source>
</evidence>
<sequence>LKSHPYNGNIYFVRGYVTFSGSPTHTDIQFTTLSGKLLINEAKITTSRGEGTVNFMCFTGVGLKEQELKMFLSSCVKQRPEKN</sequence>
<accession>A0A0B6Y448</accession>
<feature type="domain" description="DAAF9 CobW C-like" evidence="1">
    <location>
        <begin position="1"/>
        <end position="40"/>
    </location>
</feature>
<dbReference type="Pfam" id="PF23319">
    <property type="entry name" value="CobW_C_DAAF9"/>
    <property type="match status" value="1"/>
</dbReference>
<dbReference type="EMBL" id="HACG01004008">
    <property type="protein sequence ID" value="CEK50873.1"/>
    <property type="molecule type" value="Transcribed_RNA"/>
</dbReference>